<gene>
    <name evidence="8" type="ORF">A8806_101448</name>
</gene>
<organism evidence="8 9">
    <name type="scientific">Faecalicatena orotica</name>
    <dbReference type="NCBI Taxonomy" id="1544"/>
    <lineage>
        <taxon>Bacteria</taxon>
        <taxon>Bacillati</taxon>
        <taxon>Bacillota</taxon>
        <taxon>Clostridia</taxon>
        <taxon>Lachnospirales</taxon>
        <taxon>Lachnospiraceae</taxon>
        <taxon>Faecalicatena</taxon>
    </lineage>
</organism>
<comment type="caution">
    <text evidence="8">The sequence shown here is derived from an EMBL/GenBank/DDBJ whole genome shotgun (WGS) entry which is preliminary data.</text>
</comment>
<protein>
    <recommendedName>
        <fullName evidence="5">Indolepyruvate oxidoreductase subunit IorA</fullName>
        <shortName evidence="5">IOR</shortName>
        <ecNumber evidence="5">1.2.7.8</ecNumber>
    </recommendedName>
    <alternativeName>
        <fullName evidence="5">Indolepyruvate ferredoxin oxidoreductase subunit alpha</fullName>
    </alternativeName>
</protein>
<dbReference type="InterPro" id="IPR017896">
    <property type="entry name" value="4Fe4S_Fe-S-bd"/>
</dbReference>
<feature type="domain" description="4Fe-4S ferredoxin-type" evidence="7">
    <location>
        <begin position="572"/>
        <end position="602"/>
    </location>
</feature>
<dbReference type="CDD" id="cd02008">
    <property type="entry name" value="TPP_IOR_alpha"/>
    <property type="match status" value="1"/>
</dbReference>
<keyword evidence="8" id="KW-0670">Pyruvate</keyword>
<dbReference type="Pfam" id="PF00037">
    <property type="entry name" value="Fer4"/>
    <property type="match status" value="1"/>
</dbReference>
<evidence type="ECO:0000256" key="1">
    <source>
        <dbReference type="ARBA" id="ARBA00022723"/>
    </source>
</evidence>
<dbReference type="EMBL" id="QGDL01000001">
    <property type="protein sequence ID" value="PWJ32160.1"/>
    <property type="molecule type" value="Genomic_DNA"/>
</dbReference>
<dbReference type="PROSITE" id="PS51379">
    <property type="entry name" value="4FE4S_FER_2"/>
    <property type="match status" value="1"/>
</dbReference>
<dbReference type="InterPro" id="IPR011766">
    <property type="entry name" value="TPP_enzyme_TPP-bd"/>
</dbReference>
<dbReference type="GO" id="GO:0051539">
    <property type="term" value="F:4 iron, 4 sulfur cluster binding"/>
    <property type="evidence" value="ECO:0007669"/>
    <property type="project" value="UniProtKB-UniRule"/>
</dbReference>
<dbReference type="Proteomes" id="UP000245845">
    <property type="component" value="Unassembled WGS sequence"/>
</dbReference>
<feature type="binding site" evidence="6">
    <location>
        <position position="584"/>
    </location>
    <ligand>
        <name>[4Fe-4S] cluster</name>
        <dbReference type="ChEBI" id="CHEBI:49883"/>
        <label>2</label>
    </ligand>
</feature>
<keyword evidence="2 5" id="KW-0560">Oxidoreductase</keyword>
<evidence type="ECO:0000256" key="6">
    <source>
        <dbReference type="PIRSR" id="PIRSR006439-50"/>
    </source>
</evidence>
<evidence type="ECO:0000256" key="4">
    <source>
        <dbReference type="ARBA" id="ARBA00023014"/>
    </source>
</evidence>
<dbReference type="FunFam" id="3.40.50.970:FF:000039">
    <property type="entry name" value="Indolepyruvate oxidoreductase subunit IorA"/>
    <property type="match status" value="1"/>
</dbReference>
<feature type="binding site" evidence="6">
    <location>
        <position position="591"/>
    </location>
    <ligand>
        <name>[4Fe-4S] cluster</name>
        <dbReference type="ChEBI" id="CHEBI:49883"/>
        <label>1</label>
    </ligand>
</feature>
<dbReference type="InterPro" id="IPR029061">
    <property type="entry name" value="THDP-binding"/>
</dbReference>
<name>A0A2Y9B822_9FIRM</name>
<accession>A0A2Y9B822</accession>
<evidence type="ECO:0000256" key="5">
    <source>
        <dbReference type="PIRNR" id="PIRNR006439"/>
    </source>
</evidence>
<dbReference type="PANTHER" id="PTHR43710">
    <property type="entry name" value="2-HYDROXYACYL-COA LYASE"/>
    <property type="match status" value="1"/>
</dbReference>
<dbReference type="RefSeq" id="WP_109729521.1">
    <property type="nucleotide sequence ID" value="NZ_BAAACK010000007.1"/>
</dbReference>
<feature type="binding site" evidence="6">
    <location>
        <position position="552"/>
    </location>
    <ligand>
        <name>[4Fe-4S] cluster</name>
        <dbReference type="ChEBI" id="CHEBI:49883"/>
        <label>1</label>
    </ligand>
</feature>
<feature type="binding site" evidence="6">
    <location>
        <position position="581"/>
    </location>
    <ligand>
        <name>[4Fe-4S] cluster</name>
        <dbReference type="ChEBI" id="CHEBI:49883"/>
        <label>2</label>
    </ligand>
</feature>
<dbReference type="Pfam" id="PF02775">
    <property type="entry name" value="TPP_enzyme_C"/>
    <property type="match status" value="1"/>
</dbReference>
<dbReference type="GO" id="GO:0030976">
    <property type="term" value="F:thiamine pyrophosphate binding"/>
    <property type="evidence" value="ECO:0007669"/>
    <property type="project" value="InterPro"/>
</dbReference>
<dbReference type="InterPro" id="IPR002880">
    <property type="entry name" value="Pyrv_Fd/Flavodoxin_OxRdtase_N"/>
</dbReference>
<sequence length="603" mass="64816">MSTEKKLVMGNEAIGLGAVRAGVRMVTGYPGTPSTEILETIAKQNDGSIHVEWSTNEKAAMEVGAGAAYAGARTLVTMKQVGLNVASDPLMSLAYVGVKGGMVIVSADDPGPISSQTEQDTRHFAQFSKLPVFDPSSPEEAYLMIADAFEYSEKYQTPVLFRPTTRICHACVSIELLPKIEVPKPEGFIKDTMRWVIFPRLSYQNHIKIEARNVELSEVFSSYPMNRLRKGSGRKGVVSGGVSYAYTSEVIDGNIPFLKIGTPHPFPERLAKEFLEDLDEVLVLEELDPVIEKELLQIAGKYHLDVKICGKLTHDTKNAGENSVESIRGDLNRFLGIEDDKTEGGEELDRAPALPVRPPVLCAGCPHRASFYAVKKAMRGKKAVFSGDIGCYTLGNAKPLDMVDTCLCMGADVTIAQGLHIIEPDAVNFSFIGDSTFFASGITGVVNAVYNQTDIVLVVLDNSTTAMTGHQPHPGTGVTMMGDVAAKISIENILRGIGLTWIETVDPLDLDKAVDAVKRSAGEKGVRAIIFKSPCIAVSKPGTLYEVKQDACTKCKVCITQLGCPAIAVNDGAVVIEPSLCYGCGLCSQVCPSGAIGEVECNE</sequence>
<dbReference type="AlphaFoldDB" id="A0A2Y9B822"/>
<feature type="binding site" evidence="6">
    <location>
        <position position="564"/>
    </location>
    <ligand>
        <name>[4Fe-4S] cluster</name>
        <dbReference type="ChEBI" id="CHEBI:49883"/>
        <label>2</label>
    </ligand>
</feature>
<keyword evidence="9" id="KW-1185">Reference proteome</keyword>
<comment type="cofactor">
    <cofactor evidence="5 6">
        <name>[4Fe-4S] cluster</name>
        <dbReference type="ChEBI" id="CHEBI:49883"/>
    </cofactor>
    <text evidence="5 6">Binds 2 [4Fe-4S] clusters. In this family the first cluster has a non-standard and varying [4Fe-4S] binding motif CX(2)CX(2)CX(4-5)CP.</text>
</comment>
<feature type="binding site" evidence="6">
    <location>
        <position position="555"/>
    </location>
    <ligand>
        <name>[4Fe-4S] cluster</name>
        <dbReference type="ChEBI" id="CHEBI:49883"/>
        <label>1</label>
    </ligand>
</feature>
<evidence type="ECO:0000256" key="2">
    <source>
        <dbReference type="ARBA" id="ARBA00023002"/>
    </source>
</evidence>
<dbReference type="SUPFAM" id="SSF52518">
    <property type="entry name" value="Thiamin diphosphate-binding fold (THDP-binding)"/>
    <property type="match status" value="2"/>
</dbReference>
<dbReference type="CDD" id="cd07034">
    <property type="entry name" value="TPP_PYR_PFOR_IOR-alpha_like"/>
    <property type="match status" value="1"/>
</dbReference>
<dbReference type="GO" id="GO:0046872">
    <property type="term" value="F:metal ion binding"/>
    <property type="evidence" value="ECO:0007669"/>
    <property type="project" value="UniProtKB-UniRule"/>
</dbReference>
<keyword evidence="1 5" id="KW-0479">Metal-binding</keyword>
<dbReference type="Pfam" id="PF01855">
    <property type="entry name" value="POR_N"/>
    <property type="match status" value="1"/>
</dbReference>
<dbReference type="InterPro" id="IPR045025">
    <property type="entry name" value="HACL1-like"/>
</dbReference>
<dbReference type="OrthoDB" id="9804603at2"/>
<dbReference type="InterPro" id="IPR017721">
    <property type="entry name" value="IorA"/>
</dbReference>
<feature type="binding site" evidence="6">
    <location>
        <position position="587"/>
    </location>
    <ligand>
        <name>[4Fe-4S] cluster</name>
        <dbReference type="ChEBI" id="CHEBI:49883"/>
        <label>2</label>
    </ligand>
</feature>
<dbReference type="Gene3D" id="3.30.70.20">
    <property type="match status" value="1"/>
</dbReference>
<evidence type="ECO:0000313" key="8">
    <source>
        <dbReference type="EMBL" id="PWJ32160.1"/>
    </source>
</evidence>
<evidence type="ECO:0000259" key="7">
    <source>
        <dbReference type="PROSITE" id="PS51379"/>
    </source>
</evidence>
<comment type="function">
    <text evidence="5">Catalyzes the ferredoxin-dependent oxidative decarboxylation of arylpyruvates.</text>
</comment>
<keyword evidence="5 6" id="KW-0004">4Fe-4S</keyword>
<keyword evidence="4 5" id="KW-0411">Iron-sulfur</keyword>
<dbReference type="EC" id="1.2.7.8" evidence="5"/>
<dbReference type="GO" id="GO:0043805">
    <property type="term" value="F:indolepyruvate ferredoxin oxidoreductase activity"/>
    <property type="evidence" value="ECO:0007669"/>
    <property type="project" value="UniProtKB-UniRule"/>
</dbReference>
<dbReference type="PROSITE" id="PS00198">
    <property type="entry name" value="4FE4S_FER_1"/>
    <property type="match status" value="1"/>
</dbReference>
<reference evidence="8 9" key="1">
    <citation type="submission" date="2018-05" db="EMBL/GenBank/DDBJ databases">
        <title>The Hungate 1000. A catalogue of reference genomes from the rumen microbiome.</title>
        <authorList>
            <person name="Kelly W."/>
        </authorList>
    </citation>
    <scope>NUCLEOTIDE SEQUENCE [LARGE SCALE GENOMIC DNA]</scope>
    <source>
        <strain evidence="8 9">NLAE-zl-C242</strain>
    </source>
</reference>
<feature type="binding site" evidence="6">
    <location>
        <position position="558"/>
    </location>
    <ligand>
        <name>[4Fe-4S] cluster</name>
        <dbReference type="ChEBI" id="CHEBI:49883"/>
        <label>1</label>
    </ligand>
</feature>
<keyword evidence="5" id="KW-0249">Electron transport</keyword>
<dbReference type="PIRSF" id="PIRSF006439">
    <property type="entry name" value="Indolepyruvate_ferr_oxidored"/>
    <property type="match status" value="1"/>
</dbReference>
<evidence type="ECO:0000256" key="3">
    <source>
        <dbReference type="ARBA" id="ARBA00023004"/>
    </source>
</evidence>
<keyword evidence="5" id="KW-0813">Transport</keyword>
<dbReference type="PANTHER" id="PTHR43710:SF7">
    <property type="entry name" value="INDOLEPYRUVATE OXIDOREDUCTASE SUBUNIT IORA"/>
    <property type="match status" value="1"/>
</dbReference>
<dbReference type="Gene3D" id="3.40.50.970">
    <property type="match status" value="2"/>
</dbReference>
<proteinExistence type="predicted"/>
<dbReference type="InterPro" id="IPR017900">
    <property type="entry name" value="4Fe4S_Fe_S_CS"/>
</dbReference>
<dbReference type="NCBIfam" id="TIGR03336">
    <property type="entry name" value="IOR_alpha"/>
    <property type="match status" value="1"/>
</dbReference>
<keyword evidence="3 5" id="KW-0408">Iron</keyword>
<comment type="catalytic activity">
    <reaction evidence="5">
        <text>indole-3-pyruvate + 2 oxidized [2Fe-2S]-[ferredoxin] + CoA = (indol-3-yl)acetyl-CoA + 2 reduced [2Fe-2S]-[ferredoxin] + CO2 + H(+)</text>
        <dbReference type="Rhea" id="RHEA:12645"/>
        <dbReference type="Rhea" id="RHEA-COMP:10000"/>
        <dbReference type="Rhea" id="RHEA-COMP:10001"/>
        <dbReference type="ChEBI" id="CHEBI:15378"/>
        <dbReference type="ChEBI" id="CHEBI:16526"/>
        <dbReference type="ChEBI" id="CHEBI:17640"/>
        <dbReference type="ChEBI" id="CHEBI:33737"/>
        <dbReference type="ChEBI" id="CHEBI:33738"/>
        <dbReference type="ChEBI" id="CHEBI:57271"/>
        <dbReference type="ChEBI" id="CHEBI:57287"/>
        <dbReference type="EC" id="1.2.7.8"/>
    </reaction>
</comment>
<evidence type="ECO:0000313" key="9">
    <source>
        <dbReference type="Proteomes" id="UP000245845"/>
    </source>
</evidence>